<feature type="transmembrane region" description="Helical" evidence="2">
    <location>
        <begin position="68"/>
        <end position="87"/>
    </location>
</feature>
<feature type="transmembrane region" description="Helical" evidence="2">
    <location>
        <begin position="153"/>
        <end position="172"/>
    </location>
</feature>
<dbReference type="Proteomes" id="UP000594464">
    <property type="component" value="Chromosome"/>
</dbReference>
<keyword evidence="2" id="KW-0472">Membrane</keyword>
<dbReference type="PANTHER" id="PTHR43317">
    <property type="entry name" value="THERMOSPERMINE SYNTHASE ACAULIS5"/>
    <property type="match status" value="1"/>
</dbReference>
<proteinExistence type="predicted"/>
<dbReference type="CDD" id="cd02440">
    <property type="entry name" value="AdoMet_MTases"/>
    <property type="match status" value="1"/>
</dbReference>
<feature type="transmembrane region" description="Helical" evidence="2">
    <location>
        <begin position="486"/>
        <end position="505"/>
    </location>
</feature>
<evidence type="ECO:0008006" key="5">
    <source>
        <dbReference type="Google" id="ProtNLM"/>
    </source>
</evidence>
<reference evidence="4" key="1">
    <citation type="submission" date="2020-02" db="EMBL/GenBank/DDBJ databases">
        <title>Genomic and physiological characterization of two novel Nitrospinaceae genera.</title>
        <authorList>
            <person name="Mueller A.J."/>
            <person name="Jung M.-Y."/>
            <person name="Strachan C.R."/>
            <person name="Herbold C.W."/>
            <person name="Kirkegaard R.H."/>
            <person name="Daims H."/>
        </authorList>
    </citation>
    <scope>NUCLEOTIDE SEQUENCE [LARGE SCALE GENOMIC DNA]</scope>
</reference>
<feature type="transmembrane region" description="Helical" evidence="2">
    <location>
        <begin position="603"/>
        <end position="624"/>
    </location>
</feature>
<organism evidence="3 4">
    <name type="scientific">Candidatus Nitrohelix vancouverensis</name>
    <dbReference type="NCBI Taxonomy" id="2705534"/>
    <lineage>
        <taxon>Bacteria</taxon>
        <taxon>Pseudomonadati</taxon>
        <taxon>Nitrospinota/Tectimicrobiota group</taxon>
        <taxon>Nitrospinota</taxon>
        <taxon>Nitrospinia</taxon>
        <taxon>Nitrospinales</taxon>
        <taxon>Nitrospinaceae</taxon>
        <taxon>Candidatus Nitrohelix</taxon>
    </lineage>
</organism>
<feature type="transmembrane region" description="Helical" evidence="2">
    <location>
        <begin position="39"/>
        <end position="61"/>
    </location>
</feature>
<dbReference type="PANTHER" id="PTHR43317:SF1">
    <property type="entry name" value="THERMOSPERMINE SYNTHASE ACAULIS5"/>
    <property type="match status" value="1"/>
</dbReference>
<evidence type="ECO:0000313" key="3">
    <source>
        <dbReference type="EMBL" id="QPJ65508.1"/>
    </source>
</evidence>
<evidence type="ECO:0000313" key="4">
    <source>
        <dbReference type="Proteomes" id="UP000594464"/>
    </source>
</evidence>
<sequence>MSSVTEESAGSALRLLGCSFLVLFFELALIRFVPAQVQIASYFLNLVLIAAFLGIGLGLILESRCREIRYLFFPFWLLLILVCAYFSNTFVQTPWRLGEEWFWTDRMEISETSRQWGMVPVVSILFFASTFVFVPLGFAVGRELSKFPPLRGYGINIGGSLLGLVAFAAMSYLGAPPLAWFGVTGLAFLALCWNRRTLIAFLTCFPVVLYVANDLRLPGTELWSSYYKINVFPHDNSVTLNVNGSLHQYILNLDENDPSTGKFIAAVREDYLKPYAFARSLDDVLILGAGTGNDVVIALQKGAKRIDAVEIDRSILQLGRELHFQRPYDDPRVTTHVDDARAYLKKTDRLYDLIVLGTLDSQTLLSGMSSLRLDNYVYTLESFQAIRDRLKPDGILILHHMSVLKFISHKIFLTLDEAFGTPPWMHFENDHRLFNFTFVAGKGISSEEKSGYFFNRILDDPGLRRSLIPTDDWPYLYLASPMIPSHYWQAGALIAVVSLILVLIAMGRRGQGQGFDAPLFFLGAGFLLLETKSVTEMSLLFGSTWAVNVLVFSVVLVLVWLANRTVMRIAPMNTQTLFFALYALILAGYWIPANSLLSLPITAQWFLGGALTAAPIFFSGIIFSQLFRRRAQPASALGFNLLGAIAGGLLEYGSMAMGTKSMYLVLFVIYLIANLCDRKDAGTVVAQS</sequence>
<dbReference type="SUPFAM" id="SSF53335">
    <property type="entry name" value="S-adenosyl-L-methionine-dependent methyltransferases"/>
    <property type="match status" value="1"/>
</dbReference>
<dbReference type="AlphaFoldDB" id="A0A7T0G3N1"/>
<feature type="transmembrane region" description="Helical" evidence="2">
    <location>
        <begin position="540"/>
        <end position="562"/>
    </location>
</feature>
<feature type="transmembrane region" description="Helical" evidence="2">
    <location>
        <begin position="636"/>
        <end position="655"/>
    </location>
</feature>
<evidence type="ECO:0000256" key="1">
    <source>
        <dbReference type="ARBA" id="ARBA00023115"/>
    </source>
</evidence>
<dbReference type="InterPro" id="IPR029063">
    <property type="entry name" value="SAM-dependent_MTases_sf"/>
</dbReference>
<keyword evidence="2" id="KW-1133">Transmembrane helix</keyword>
<keyword evidence="1" id="KW-0620">Polyamine biosynthesis</keyword>
<dbReference type="KEGG" id="nva:G3M78_08920"/>
<dbReference type="GO" id="GO:0006596">
    <property type="term" value="P:polyamine biosynthetic process"/>
    <property type="evidence" value="ECO:0007669"/>
    <property type="project" value="UniProtKB-KW"/>
</dbReference>
<dbReference type="Gene3D" id="3.40.50.150">
    <property type="entry name" value="Vaccinia Virus protein VP39"/>
    <property type="match status" value="1"/>
</dbReference>
<feature type="transmembrane region" description="Helical" evidence="2">
    <location>
        <begin position="116"/>
        <end position="141"/>
    </location>
</feature>
<name>A0A7T0G3N1_9BACT</name>
<feature type="transmembrane region" description="Helical" evidence="2">
    <location>
        <begin position="12"/>
        <end position="33"/>
    </location>
</feature>
<accession>A0A7T0G3N1</accession>
<protein>
    <recommendedName>
        <fullName evidence="5">Methyltransferase domain-containing protein</fullName>
    </recommendedName>
</protein>
<dbReference type="Pfam" id="PF01564">
    <property type="entry name" value="Spermine_synth"/>
    <property type="match status" value="1"/>
</dbReference>
<evidence type="ECO:0000256" key="2">
    <source>
        <dbReference type="SAM" id="Phobius"/>
    </source>
</evidence>
<gene>
    <name evidence="3" type="ORF">G3M78_08920</name>
</gene>
<feature type="transmembrane region" description="Helical" evidence="2">
    <location>
        <begin position="178"/>
        <end position="194"/>
    </location>
</feature>
<dbReference type="EMBL" id="CP048620">
    <property type="protein sequence ID" value="QPJ65508.1"/>
    <property type="molecule type" value="Genomic_DNA"/>
</dbReference>
<keyword evidence="2" id="KW-0812">Transmembrane</keyword>
<feature type="transmembrane region" description="Helical" evidence="2">
    <location>
        <begin position="574"/>
        <end position="591"/>
    </location>
</feature>